<dbReference type="Gene3D" id="3.20.20.390">
    <property type="entry name" value="FMN-linked oxidoreductases"/>
    <property type="match status" value="1"/>
</dbReference>
<feature type="binding site" evidence="9">
    <location>
        <begin position="211"/>
        <end position="212"/>
    </location>
    <ligand>
        <name>sn-glycerol 1-phosphate</name>
        <dbReference type="ChEBI" id="CHEBI:57685"/>
    </ligand>
</feature>
<dbReference type="InterPro" id="IPR039074">
    <property type="entry name" value="GGGP/HepGP_synthase_I"/>
</dbReference>
<feature type="binding site" evidence="9">
    <location>
        <position position="14"/>
    </location>
    <ligand>
        <name>sn-glycerol 1-phosphate</name>
        <dbReference type="ChEBI" id="CHEBI:57685"/>
    </ligand>
</feature>
<dbReference type="InterPro" id="IPR038597">
    <property type="entry name" value="GGGP/HepGP_synthase_sf"/>
</dbReference>
<keyword evidence="5 9" id="KW-0443">Lipid metabolism</keyword>
<dbReference type="NCBIfam" id="NF003197">
    <property type="entry name" value="PRK04169.1-1"/>
    <property type="match status" value="1"/>
</dbReference>
<evidence type="ECO:0000256" key="6">
    <source>
        <dbReference type="ARBA" id="ARBA00023209"/>
    </source>
</evidence>
<protein>
    <recommendedName>
        <fullName evidence="9">Heptaprenylglyceryl phosphate synthase</fullName>
        <shortName evidence="9">HepGP synthase</shortName>
        <ecNumber evidence="9">2.5.1.n9</ecNumber>
    </recommendedName>
    <alternativeName>
        <fullName evidence="9">Glycerol-1-phosphate heptaprenyltransferase</fullName>
    </alternativeName>
</protein>
<evidence type="ECO:0000256" key="3">
    <source>
        <dbReference type="ARBA" id="ARBA00022723"/>
    </source>
</evidence>
<gene>
    <name evidence="9" type="primary">pcrB</name>
    <name evidence="10" type="ORF">DFQ01_1014</name>
</gene>
<dbReference type="GO" id="GO:0000287">
    <property type="term" value="F:magnesium ion binding"/>
    <property type="evidence" value="ECO:0007669"/>
    <property type="project" value="UniProtKB-UniRule"/>
</dbReference>
<keyword evidence="4 9" id="KW-0460">Magnesium</keyword>
<dbReference type="GO" id="GO:0046474">
    <property type="term" value="P:glycerophospholipid biosynthetic process"/>
    <property type="evidence" value="ECO:0007669"/>
    <property type="project" value="UniProtKB-UniRule"/>
</dbReference>
<dbReference type="NCBIfam" id="TIGR01768">
    <property type="entry name" value="GGGP-family"/>
    <property type="match status" value="1"/>
</dbReference>
<dbReference type="PANTHER" id="PTHR40029:SF2">
    <property type="entry name" value="HEPTAPRENYLGLYCERYL PHOSPHATE SYNTHASE"/>
    <property type="match status" value="1"/>
</dbReference>
<dbReference type="HAMAP" id="MF_00112">
    <property type="entry name" value="GGGP_HepGP_synthase"/>
    <property type="match status" value="1"/>
</dbReference>
<dbReference type="CDD" id="cd02812">
    <property type="entry name" value="PcrB_like"/>
    <property type="match status" value="1"/>
</dbReference>
<comment type="similarity">
    <text evidence="9">Belongs to the GGGP/HepGP synthase family. Group I subfamily.</text>
</comment>
<comment type="cofactor">
    <cofactor evidence="9">
        <name>Mg(2+)</name>
        <dbReference type="ChEBI" id="CHEBI:18420"/>
    </cofactor>
</comment>
<evidence type="ECO:0000256" key="4">
    <source>
        <dbReference type="ARBA" id="ARBA00022842"/>
    </source>
</evidence>
<keyword evidence="1 9" id="KW-0444">Lipid biosynthesis</keyword>
<proteinExistence type="inferred from homology"/>
<keyword evidence="6 9" id="KW-0594">Phospholipid biosynthesis</keyword>
<dbReference type="SUPFAM" id="SSF51395">
    <property type="entry name" value="FMN-linked oxidoreductases"/>
    <property type="match status" value="1"/>
</dbReference>
<name>A0A2V2YZ68_9BACL</name>
<dbReference type="Proteomes" id="UP000246635">
    <property type="component" value="Unassembled WGS sequence"/>
</dbReference>
<dbReference type="EC" id="2.5.1.n9" evidence="9"/>
<keyword evidence="3 9" id="KW-0479">Metal-binding</keyword>
<evidence type="ECO:0000256" key="7">
    <source>
        <dbReference type="ARBA" id="ARBA00023264"/>
    </source>
</evidence>
<accession>A0A2V2YZ68</accession>
<feature type="binding site" evidence="9">
    <location>
        <position position="42"/>
    </location>
    <ligand>
        <name>Mg(2+)</name>
        <dbReference type="ChEBI" id="CHEBI:18420"/>
    </ligand>
</feature>
<dbReference type="UniPathway" id="UPA00940"/>
<comment type="catalytic activity">
    <reaction evidence="8 9">
        <text>sn-glycerol 1-phosphate + all-trans-heptaprenyl diphosphate = 3-heptaprenyl-sn-glycero-1-phosphate + diphosphate</text>
        <dbReference type="Rhea" id="RHEA:33495"/>
        <dbReference type="ChEBI" id="CHEBI:33019"/>
        <dbReference type="ChEBI" id="CHEBI:57685"/>
        <dbReference type="ChEBI" id="CHEBI:58206"/>
        <dbReference type="ChEBI" id="CHEBI:64781"/>
        <dbReference type="EC" id="2.5.1.n9"/>
    </reaction>
</comment>
<dbReference type="PANTHER" id="PTHR40029">
    <property type="match status" value="1"/>
</dbReference>
<dbReference type="GO" id="GO:0120536">
    <property type="term" value="F:heptaprenylglyceryl phosphate synthase activity"/>
    <property type="evidence" value="ECO:0007669"/>
    <property type="project" value="UniProtKB-ARBA"/>
</dbReference>
<dbReference type="Pfam" id="PF01884">
    <property type="entry name" value="PcrB"/>
    <property type="match status" value="1"/>
</dbReference>
<evidence type="ECO:0000256" key="2">
    <source>
        <dbReference type="ARBA" id="ARBA00022679"/>
    </source>
</evidence>
<evidence type="ECO:0000256" key="1">
    <source>
        <dbReference type="ARBA" id="ARBA00022516"/>
    </source>
</evidence>
<organism evidence="10 11">
    <name type="scientific">Paenibacillus cellulosilyticus</name>
    <dbReference type="NCBI Taxonomy" id="375489"/>
    <lineage>
        <taxon>Bacteria</taxon>
        <taxon>Bacillati</taxon>
        <taxon>Bacillota</taxon>
        <taxon>Bacilli</taxon>
        <taxon>Bacillales</taxon>
        <taxon>Paenibacillaceae</taxon>
        <taxon>Paenibacillus</taxon>
    </lineage>
</organism>
<dbReference type="EMBL" id="QGTQ01000001">
    <property type="protein sequence ID" value="PWW08283.1"/>
    <property type="molecule type" value="Genomic_DNA"/>
</dbReference>
<evidence type="ECO:0000256" key="9">
    <source>
        <dbReference type="HAMAP-Rule" id="MF_00112"/>
    </source>
</evidence>
<evidence type="ECO:0000256" key="8">
    <source>
        <dbReference type="ARBA" id="ARBA00048318"/>
    </source>
</evidence>
<dbReference type="InterPro" id="IPR008205">
    <property type="entry name" value="GGGP_HepGP_synthase"/>
</dbReference>
<feature type="binding site" evidence="9">
    <location>
        <position position="16"/>
    </location>
    <ligand>
        <name>Mg(2+)</name>
        <dbReference type="ChEBI" id="CHEBI:18420"/>
    </ligand>
</feature>
<keyword evidence="2 9" id="KW-0808">Transferase</keyword>
<dbReference type="NCBIfam" id="NF003199">
    <property type="entry name" value="PRK04169.1-3"/>
    <property type="match status" value="1"/>
</dbReference>
<evidence type="ECO:0000313" key="10">
    <source>
        <dbReference type="EMBL" id="PWW08283.1"/>
    </source>
</evidence>
<comment type="pathway">
    <text evidence="9">Membrane lipid metabolism; glycerophospholipid metabolism.</text>
</comment>
<keyword evidence="7 9" id="KW-1208">Phospholipid metabolism</keyword>
<reference evidence="10 11" key="1">
    <citation type="submission" date="2018-05" db="EMBL/GenBank/DDBJ databases">
        <title>Genomic Encyclopedia of Type Strains, Phase III (KMG-III): the genomes of soil and plant-associated and newly described type strains.</title>
        <authorList>
            <person name="Whitman W."/>
        </authorList>
    </citation>
    <scope>NUCLEOTIDE SEQUENCE [LARGE SCALE GENOMIC DNA]</scope>
    <source>
        <strain evidence="10 11">CECT 5696</strain>
    </source>
</reference>
<comment type="caution">
    <text evidence="10">The sequence shown here is derived from an EMBL/GenBank/DDBJ whole genome shotgun (WGS) entry which is preliminary data.</text>
</comment>
<feature type="binding site" evidence="9">
    <location>
        <position position="191"/>
    </location>
    <ligand>
        <name>sn-glycerol 1-phosphate</name>
        <dbReference type="ChEBI" id="CHEBI:57685"/>
    </ligand>
</feature>
<keyword evidence="11" id="KW-1185">Reference proteome</keyword>
<dbReference type="RefSeq" id="WP_110041830.1">
    <property type="nucleotide sequence ID" value="NZ_CP054613.1"/>
</dbReference>
<evidence type="ECO:0000256" key="5">
    <source>
        <dbReference type="ARBA" id="ARBA00023098"/>
    </source>
</evidence>
<feature type="binding site" evidence="9">
    <location>
        <begin position="161"/>
        <end position="166"/>
    </location>
    <ligand>
        <name>sn-glycerol 1-phosphate</name>
        <dbReference type="ChEBI" id="CHEBI:57685"/>
    </ligand>
</feature>
<dbReference type="AlphaFoldDB" id="A0A2V2YZ68"/>
<comment type="function">
    <text evidence="9">Prenyltransferase that catalyzes in vivo the transfer of the heptaprenyl moiety of heptaprenyl pyrophosphate (HepPP; 35 carbon atoms) to the C3 hydroxyl of sn-glycerol-1-phosphate (G1P), producing heptaprenylglyceryl phosphate (HepGP). This reaction is an ether-bond-formation step in the biosynthesis of archaea-type G1P-based membrane lipids found in Bacillales.</text>
</comment>
<sequence length="235" mass="25273">MNGAWYSGWRHVFKLDPDREISDEVLEAVCMSGTDAIMVGGSSGLTYDNTVELMSRVRRYAVDCVLEVTSLEAAVPGFDNYLVPLVLNAQQAEWLIGRQTAALQEFGHLIPWEITVGEGYLIMNGDATAARVSGANANLSSDEAIAYIQAADRLLRLPIIYIEYSGKFGDMSLVRRASEMVSQAHVIYGGGIDGPDKAAEAARAARTVVVGNVIYDNLDAALATVQAVKAVEIGV</sequence>
<comment type="caution">
    <text evidence="9">Lacks conserved residue(s) required for the propagation of feature annotation.</text>
</comment>
<evidence type="ECO:0000313" key="11">
    <source>
        <dbReference type="Proteomes" id="UP000246635"/>
    </source>
</evidence>
<dbReference type="OrthoDB" id="2381757at2"/>
<comment type="subunit">
    <text evidence="9">Homodimer.</text>
</comment>